<organism evidence="1 2">
    <name type="scientific">Asbolus verrucosus</name>
    <name type="common">Desert ironclad beetle</name>
    <dbReference type="NCBI Taxonomy" id="1661398"/>
    <lineage>
        <taxon>Eukaryota</taxon>
        <taxon>Metazoa</taxon>
        <taxon>Ecdysozoa</taxon>
        <taxon>Arthropoda</taxon>
        <taxon>Hexapoda</taxon>
        <taxon>Insecta</taxon>
        <taxon>Pterygota</taxon>
        <taxon>Neoptera</taxon>
        <taxon>Endopterygota</taxon>
        <taxon>Coleoptera</taxon>
        <taxon>Polyphaga</taxon>
        <taxon>Cucujiformia</taxon>
        <taxon>Tenebrionidae</taxon>
        <taxon>Pimeliinae</taxon>
        <taxon>Asbolus</taxon>
    </lineage>
</organism>
<keyword evidence="2" id="KW-1185">Reference proteome</keyword>
<dbReference type="Proteomes" id="UP000292052">
    <property type="component" value="Unassembled WGS sequence"/>
</dbReference>
<accession>A0A482VX41</accession>
<sequence length="80" mass="9811">MWKSLCQKMLKTSWCRYFGRARTNYYYCVCYERIGFIYPSNAHPSQKTHVSATRKRRSYWLSYMIYMTYDLNCTPEVYSL</sequence>
<comment type="caution">
    <text evidence="1">The sequence shown here is derived from an EMBL/GenBank/DDBJ whole genome shotgun (WGS) entry which is preliminary data.</text>
</comment>
<protein>
    <submittedName>
        <fullName evidence="1">Uncharacterized protein</fullName>
    </submittedName>
</protein>
<dbReference type="EMBL" id="QDEB01055142">
    <property type="protein sequence ID" value="RZC37173.1"/>
    <property type="molecule type" value="Genomic_DNA"/>
</dbReference>
<reference evidence="1 2" key="1">
    <citation type="submission" date="2017-03" db="EMBL/GenBank/DDBJ databases">
        <title>Genome of the blue death feigning beetle - Asbolus verrucosus.</title>
        <authorList>
            <person name="Rider S.D."/>
        </authorList>
    </citation>
    <scope>NUCLEOTIDE SEQUENCE [LARGE SCALE GENOMIC DNA]</scope>
    <source>
        <strain evidence="1">Butters</strain>
        <tissue evidence="1">Head and leg muscle</tissue>
    </source>
</reference>
<gene>
    <name evidence="1" type="ORF">BDFB_012163</name>
</gene>
<evidence type="ECO:0000313" key="2">
    <source>
        <dbReference type="Proteomes" id="UP000292052"/>
    </source>
</evidence>
<evidence type="ECO:0000313" key="1">
    <source>
        <dbReference type="EMBL" id="RZC37173.1"/>
    </source>
</evidence>
<name>A0A482VX41_ASBVE</name>
<proteinExistence type="predicted"/>
<dbReference type="AlphaFoldDB" id="A0A482VX41"/>